<feature type="compositionally biased region" description="Basic residues" evidence="11">
    <location>
        <begin position="38"/>
        <end position="49"/>
    </location>
</feature>
<evidence type="ECO:0000256" key="10">
    <source>
        <dbReference type="ARBA" id="ARBA00022833"/>
    </source>
</evidence>
<dbReference type="Gene3D" id="3.60.15.10">
    <property type="entry name" value="Ribonuclease Z/Hydroxyacylglutathione hydrolase-like"/>
    <property type="match status" value="2"/>
</dbReference>
<dbReference type="Pfam" id="PF12706">
    <property type="entry name" value="Lactamase_B_2"/>
    <property type="match status" value="1"/>
</dbReference>
<evidence type="ECO:0000256" key="1">
    <source>
        <dbReference type="ARBA" id="ARBA00000402"/>
    </source>
</evidence>
<evidence type="ECO:0000256" key="8">
    <source>
        <dbReference type="ARBA" id="ARBA00022759"/>
    </source>
</evidence>
<evidence type="ECO:0000313" key="15">
    <source>
        <dbReference type="Proteomes" id="UP000696573"/>
    </source>
</evidence>
<comment type="catalytic activity">
    <reaction evidence="1">
        <text>Endonucleolytic cleavage of RNA, removing extra 3' nucleotides from tRNA precursor, generating 3' termini of tRNAs. A 3'-hydroxy group is left at the tRNA terminus and a 5'-phosphoryl group is left at the trailer molecule.</text>
        <dbReference type="EC" id="3.1.26.11"/>
    </reaction>
</comment>
<evidence type="ECO:0000259" key="13">
    <source>
        <dbReference type="Pfam" id="PF13691"/>
    </source>
</evidence>
<dbReference type="InterPro" id="IPR036866">
    <property type="entry name" value="RibonucZ/Hydroxyglut_hydro"/>
</dbReference>
<dbReference type="Pfam" id="PF13691">
    <property type="entry name" value="Lactamase_B_4"/>
    <property type="match status" value="1"/>
</dbReference>
<evidence type="ECO:0000313" key="14">
    <source>
        <dbReference type="EMBL" id="CAH0033404.1"/>
    </source>
</evidence>
<dbReference type="EMBL" id="CABFNQ020000747">
    <property type="protein sequence ID" value="CAH0033404.1"/>
    <property type="molecule type" value="Genomic_DNA"/>
</dbReference>
<evidence type="ECO:0000256" key="6">
    <source>
        <dbReference type="ARBA" id="ARBA00022722"/>
    </source>
</evidence>
<evidence type="ECO:0000256" key="9">
    <source>
        <dbReference type="ARBA" id="ARBA00022801"/>
    </source>
</evidence>
<feature type="domain" description="Metallo-beta-lactamase" evidence="12">
    <location>
        <begin position="650"/>
        <end position="860"/>
    </location>
</feature>
<dbReference type="AlphaFoldDB" id="A0A9N9VQC0"/>
<keyword evidence="9" id="KW-0378">Hydrolase</keyword>
<feature type="region of interest" description="Disordered" evidence="11">
    <location>
        <begin position="26"/>
        <end position="71"/>
    </location>
</feature>
<evidence type="ECO:0000259" key="12">
    <source>
        <dbReference type="Pfam" id="PF12706"/>
    </source>
</evidence>
<evidence type="ECO:0000256" key="7">
    <source>
        <dbReference type="ARBA" id="ARBA00022723"/>
    </source>
</evidence>
<keyword evidence="8" id="KW-0255">Endonuclease</keyword>
<proteinExistence type="inferred from homology"/>
<dbReference type="InterPro" id="IPR001279">
    <property type="entry name" value="Metallo-B-lactamas"/>
</dbReference>
<dbReference type="GO" id="GO:0042781">
    <property type="term" value="F:3'-tRNA processing endoribonuclease activity"/>
    <property type="evidence" value="ECO:0007669"/>
    <property type="project" value="UniProtKB-EC"/>
</dbReference>
<dbReference type="Proteomes" id="UP000696573">
    <property type="component" value="Unassembled WGS sequence"/>
</dbReference>
<reference evidence="14" key="1">
    <citation type="submission" date="2021-10" db="EMBL/GenBank/DDBJ databases">
        <authorList>
            <person name="Piombo E."/>
        </authorList>
    </citation>
    <scope>NUCLEOTIDE SEQUENCE</scope>
</reference>
<name>A0A9N9VQC0_9HYPO</name>
<feature type="compositionally biased region" description="Polar residues" evidence="11">
    <location>
        <begin position="260"/>
        <end position="271"/>
    </location>
</feature>
<dbReference type="GO" id="GO:0005739">
    <property type="term" value="C:mitochondrion"/>
    <property type="evidence" value="ECO:0007669"/>
    <property type="project" value="TreeGrafter"/>
</dbReference>
<evidence type="ECO:0000256" key="3">
    <source>
        <dbReference type="ARBA" id="ARBA00007823"/>
    </source>
</evidence>
<keyword evidence="15" id="KW-1185">Reference proteome</keyword>
<dbReference type="PANTHER" id="PTHR12553:SF49">
    <property type="entry name" value="ZINC PHOSPHODIESTERASE ELAC PROTEIN 2"/>
    <property type="match status" value="1"/>
</dbReference>
<dbReference type="GO" id="GO:0046872">
    <property type="term" value="F:metal ion binding"/>
    <property type="evidence" value="ECO:0007669"/>
    <property type="project" value="UniProtKB-KW"/>
</dbReference>
<dbReference type="InterPro" id="IPR027794">
    <property type="entry name" value="tRNase_Z_dom"/>
</dbReference>
<keyword evidence="10" id="KW-0862">Zinc</keyword>
<keyword evidence="7" id="KW-0479">Metal-binding</keyword>
<feature type="domain" description="tRNase Z endonuclease" evidence="13">
    <location>
        <begin position="81"/>
        <end position="142"/>
    </location>
</feature>
<sequence>MEAWGRWRCLSITTLSFLKPTKSFATQRSTQSASEIRRKGRELKRRRKTGVQATSPDQQHQHKRNTKPPGEVNVMASSVEIATTPSADTPHTCLFLRNDRTQYIFGRVGEGTQRAFTSRKLPIFGTSNVFLSGHVNWEQNGGLVGYLLTAANSAMASLDAELENNERLIKKGKTPKPLSSQALFKVHAADNISHILAASRRFIFRQPLLLKVHEYRQNARDIDPANIDPDYQDDYIKVWNVPSDGIQATSPLKRSRESSTEPGVQEGSSSPILKAGRVPSDPAFAQFVTENFVFNGVLENSLCLLQTIRGELGPDDVAFVKHESSFLRYVPSATDSQDMTVWVYPTTKEWKEKEKEGKLPTQYLEHVALPKTSYSQTSMSYIVKTMDRRGKFNVAAASSYGVEKMDYKRLISGESVQGKDGQTVTPEMVLGDTMPGKGFIVADIPGLEFVDSFFRRPEWKDARLMENIFQIYWILGSGLSTDPQVLKFIEDHPEFRHIISSPETCPNMITHPGSAELQMKLHRIDPDRFSILDYNNRTQATAPSNSTVTYGRTGHNVQLMPKLTVNEKNISPFVDLAGASAEVSAAVLQLAEEGRAKASDPAFLAQMEEAEKDIPSRDTEIICLGTGSSCPSKYRNVCGTLIRVPGIGSYLLDAGEGTNGQIRRLFGDDGAREIMRDLKCIVISHLHADHHLGAVTVLKEWYNQAVRDGNKANLAMICNGPFRSFLEEVALVEDFGLHRLFFPSCTANPGAPDRPLATEEHFQGNDCGLKAVKRIPVNHCRRSMATELEFSSGLRIAWSGDCRPSSSFAQACRGTHLLIHECTFDDDMKSHASAKKHSSLSEALGVARQMEARRTLLTHFSQRYVKAKSVSGRLGGGSEEEQAVLMGHDFMRVKLGDFQKAACYMPAIDRLMEDLAS</sequence>
<evidence type="ECO:0000256" key="4">
    <source>
        <dbReference type="ARBA" id="ARBA00012477"/>
    </source>
</evidence>
<gene>
    <name evidence="14" type="ORF">CRHIZ90672A_00008711</name>
</gene>
<comment type="cofactor">
    <cofactor evidence="2">
        <name>Zn(2+)</name>
        <dbReference type="ChEBI" id="CHEBI:29105"/>
    </cofactor>
</comment>
<comment type="caution">
    <text evidence="14">The sequence shown here is derived from an EMBL/GenBank/DDBJ whole genome shotgun (WGS) entry which is preliminary data.</text>
</comment>
<keyword evidence="5" id="KW-0819">tRNA processing</keyword>
<dbReference type="CDD" id="cd07718">
    <property type="entry name" value="RNaseZ_ELAC1_ELAC2-C-term-like_MBL-fold"/>
    <property type="match status" value="1"/>
</dbReference>
<evidence type="ECO:0000256" key="11">
    <source>
        <dbReference type="SAM" id="MobiDB-lite"/>
    </source>
</evidence>
<dbReference type="GO" id="GO:1990180">
    <property type="term" value="P:mitochondrial tRNA 3'-end processing"/>
    <property type="evidence" value="ECO:0007669"/>
    <property type="project" value="TreeGrafter"/>
</dbReference>
<keyword evidence="6" id="KW-0540">Nuclease</keyword>
<dbReference type="OrthoDB" id="527344at2759"/>
<protein>
    <recommendedName>
        <fullName evidence="4">ribonuclease Z</fullName>
        <ecNumber evidence="4">3.1.26.11</ecNumber>
    </recommendedName>
</protein>
<comment type="similarity">
    <text evidence="3">Belongs to the RNase Z family.</text>
</comment>
<accession>A0A9N9VQC0</accession>
<evidence type="ECO:0000256" key="2">
    <source>
        <dbReference type="ARBA" id="ARBA00001947"/>
    </source>
</evidence>
<dbReference type="PANTHER" id="PTHR12553">
    <property type="entry name" value="ZINC PHOSPHODIESTERASE ELAC PROTEIN 2"/>
    <property type="match status" value="1"/>
</dbReference>
<dbReference type="InterPro" id="IPR047151">
    <property type="entry name" value="RNZ2-like"/>
</dbReference>
<feature type="region of interest" description="Disordered" evidence="11">
    <location>
        <begin position="247"/>
        <end position="272"/>
    </location>
</feature>
<dbReference type="SUPFAM" id="SSF56281">
    <property type="entry name" value="Metallo-hydrolase/oxidoreductase"/>
    <property type="match status" value="2"/>
</dbReference>
<organism evidence="14 15">
    <name type="scientific">Clonostachys rhizophaga</name>
    <dbReference type="NCBI Taxonomy" id="160324"/>
    <lineage>
        <taxon>Eukaryota</taxon>
        <taxon>Fungi</taxon>
        <taxon>Dikarya</taxon>
        <taxon>Ascomycota</taxon>
        <taxon>Pezizomycotina</taxon>
        <taxon>Sordariomycetes</taxon>
        <taxon>Hypocreomycetidae</taxon>
        <taxon>Hypocreales</taxon>
        <taxon>Bionectriaceae</taxon>
        <taxon>Clonostachys</taxon>
    </lineage>
</organism>
<dbReference type="EC" id="3.1.26.11" evidence="4"/>
<evidence type="ECO:0000256" key="5">
    <source>
        <dbReference type="ARBA" id="ARBA00022694"/>
    </source>
</evidence>